<feature type="compositionally biased region" description="Low complexity" evidence="1">
    <location>
        <begin position="561"/>
        <end position="574"/>
    </location>
</feature>
<dbReference type="EMBL" id="SJPN01000005">
    <property type="protein sequence ID" value="TWU00776.1"/>
    <property type="molecule type" value="Genomic_DNA"/>
</dbReference>
<dbReference type="OrthoDB" id="224458at2"/>
<dbReference type="InterPro" id="IPR024163">
    <property type="entry name" value="Aerotolerance_reg_N"/>
</dbReference>
<feature type="transmembrane region" description="Helical" evidence="2">
    <location>
        <begin position="56"/>
        <end position="74"/>
    </location>
</feature>
<evidence type="ECO:0000259" key="3">
    <source>
        <dbReference type="Pfam" id="PF07584"/>
    </source>
</evidence>
<keyword evidence="2" id="KW-0472">Membrane</keyword>
<keyword evidence="2" id="KW-1133">Transmembrane helix</keyword>
<evidence type="ECO:0000256" key="2">
    <source>
        <dbReference type="SAM" id="Phobius"/>
    </source>
</evidence>
<dbReference type="AlphaFoldDB" id="A0A5C6ANU8"/>
<protein>
    <recommendedName>
        <fullName evidence="3">Aerotolerance regulator N-terminal domain-containing protein</fullName>
    </recommendedName>
</protein>
<proteinExistence type="predicted"/>
<evidence type="ECO:0000313" key="4">
    <source>
        <dbReference type="EMBL" id="TWU00776.1"/>
    </source>
</evidence>
<feature type="region of interest" description="Disordered" evidence="1">
    <location>
        <begin position="542"/>
        <end position="575"/>
    </location>
</feature>
<dbReference type="RefSeq" id="WP_146521335.1">
    <property type="nucleotide sequence ID" value="NZ_CP151726.1"/>
</dbReference>
<feature type="region of interest" description="Disordered" evidence="1">
    <location>
        <begin position="693"/>
        <end position="721"/>
    </location>
</feature>
<dbReference type="PANTHER" id="PTHR37464">
    <property type="entry name" value="BLL2463 PROTEIN"/>
    <property type="match status" value="1"/>
</dbReference>
<dbReference type="PANTHER" id="PTHR37464:SF1">
    <property type="entry name" value="BLL2463 PROTEIN"/>
    <property type="match status" value="1"/>
</dbReference>
<reference evidence="4 5" key="1">
    <citation type="submission" date="2019-02" db="EMBL/GenBank/DDBJ databases">
        <title>Deep-cultivation of Planctomycetes and their phenomic and genomic characterization uncovers novel biology.</title>
        <authorList>
            <person name="Wiegand S."/>
            <person name="Jogler M."/>
            <person name="Boedeker C."/>
            <person name="Pinto D."/>
            <person name="Vollmers J."/>
            <person name="Rivas-Marin E."/>
            <person name="Kohn T."/>
            <person name="Peeters S.H."/>
            <person name="Heuer A."/>
            <person name="Rast P."/>
            <person name="Oberbeckmann S."/>
            <person name="Bunk B."/>
            <person name="Jeske O."/>
            <person name="Meyerdierks A."/>
            <person name="Storesund J.E."/>
            <person name="Kallscheuer N."/>
            <person name="Luecker S."/>
            <person name="Lage O.M."/>
            <person name="Pohl T."/>
            <person name="Merkel B.J."/>
            <person name="Hornburger P."/>
            <person name="Mueller R.-W."/>
            <person name="Bruemmer F."/>
            <person name="Labrenz M."/>
            <person name="Spormann A.M."/>
            <person name="Op Den Camp H."/>
            <person name="Overmann J."/>
            <person name="Amann R."/>
            <person name="Jetten M.S.M."/>
            <person name="Mascher T."/>
            <person name="Medema M.H."/>
            <person name="Devos D.P."/>
            <person name="Kaster A.-K."/>
            <person name="Ovreas L."/>
            <person name="Rohde M."/>
            <person name="Galperin M.Y."/>
            <person name="Jogler C."/>
        </authorList>
    </citation>
    <scope>NUCLEOTIDE SEQUENCE [LARGE SCALE GENOMIC DNA]</scope>
    <source>
        <strain evidence="4 5">Pla52n</strain>
    </source>
</reference>
<feature type="transmembrane region" description="Helical" evidence="2">
    <location>
        <begin position="658"/>
        <end position="678"/>
    </location>
</feature>
<feature type="transmembrane region" description="Helical" evidence="2">
    <location>
        <begin position="6"/>
        <end position="24"/>
    </location>
</feature>
<sequence>MSFLQIGMLAALPLVLLPVIIHLINQWRYQTKQWGAMMFLLKANKMARGYAKLRQWLIMAARMLVIAGLIFAIARPLASGLLGWSAGGRPDTTILLLDRSPSMQQAGRGGQSKLETGRRQIADALKTLGSTHWVLIDSATMQPQSFESLEAMIDAPSTDGTSAAADIPGMLQATVDYLNNNQPGASEVWLCSDLRSADWQPDSGRWKAVREAFAKMPQTVRFHLVAYPESADSDASIRVLGARRTQAEGNAVLLSMQVSQSGTVASGGMMPVRIEIDGATTELNVEMTGNQVTVRDYRVPLAGSVDRGWGKVSIPADSNAADNEAYFVFADPPARRVVLVTDDREASAAIEIAAAISPDGKSESTVEVMAPETLDSLVLDDAAVLIWQAALPDDEISPAVKRYVDGGGQVLFFPPSSLSGGLDVEGEFLGVSWQSWVGDEKALVENWRGDQDLLAATGSGVGLPVGQLEINEHAKLGGEFTQLATLSGGDPLLVRVPTARGGVYFCTATAASGQSTLASNGIVLYVAVQRAIRQGLDAIGQTGNRVAGSTGEDAVDEDASSESSGAGQGSAAEEMAQWRQIAGPTGVLSSEYTYQAGVYQATNETTEKEQPLVAVNRSVPEDQRDTLTDSQLSNLFAGLDYSRVDDSAGGLEGIVQEIWRFFLILMIAAMLLEALLCIPRRRASAAAIVGRPDVSGFKKSDSRSADRTTAGSDRTKETSAA</sequence>
<evidence type="ECO:0000313" key="5">
    <source>
        <dbReference type="Proteomes" id="UP000320176"/>
    </source>
</evidence>
<evidence type="ECO:0000256" key="1">
    <source>
        <dbReference type="SAM" id="MobiDB-lite"/>
    </source>
</evidence>
<dbReference type="NCBIfam" id="TIGR02226">
    <property type="entry name" value="two_anch"/>
    <property type="match status" value="1"/>
</dbReference>
<dbReference type="Pfam" id="PF07584">
    <property type="entry name" value="BatA"/>
    <property type="match status" value="1"/>
</dbReference>
<comment type="caution">
    <text evidence="4">The sequence shown here is derived from an EMBL/GenBank/DDBJ whole genome shotgun (WGS) entry which is preliminary data.</text>
</comment>
<name>A0A5C6ANU8_9BACT</name>
<feature type="compositionally biased region" description="Basic and acidic residues" evidence="1">
    <location>
        <begin position="696"/>
        <end position="706"/>
    </location>
</feature>
<organism evidence="4 5">
    <name type="scientific">Stieleria varia</name>
    <dbReference type="NCBI Taxonomy" id="2528005"/>
    <lineage>
        <taxon>Bacteria</taxon>
        <taxon>Pseudomonadati</taxon>
        <taxon>Planctomycetota</taxon>
        <taxon>Planctomycetia</taxon>
        <taxon>Pirellulales</taxon>
        <taxon>Pirellulaceae</taxon>
        <taxon>Stieleria</taxon>
    </lineage>
</organism>
<dbReference type="Proteomes" id="UP000320176">
    <property type="component" value="Unassembled WGS sequence"/>
</dbReference>
<feature type="domain" description="Aerotolerance regulator N-terminal" evidence="3">
    <location>
        <begin position="1"/>
        <end position="76"/>
    </location>
</feature>
<dbReference type="InterPro" id="IPR011933">
    <property type="entry name" value="Double_TM_dom"/>
</dbReference>
<keyword evidence="2" id="KW-0812">Transmembrane</keyword>
<accession>A0A5C6ANU8</accession>
<keyword evidence="5" id="KW-1185">Reference proteome</keyword>
<gene>
    <name evidence="4" type="ORF">Pla52n_41450</name>
</gene>